<dbReference type="Gene3D" id="3.40.50.800">
    <property type="entry name" value="Anticodon-binding domain"/>
    <property type="match status" value="1"/>
</dbReference>
<dbReference type="Pfam" id="PF03129">
    <property type="entry name" value="HGTP_anticodon"/>
    <property type="match status" value="1"/>
</dbReference>
<evidence type="ECO:0000256" key="9">
    <source>
        <dbReference type="ARBA" id="ARBA00047671"/>
    </source>
</evidence>
<dbReference type="RefSeq" id="XP_042998015.1">
    <property type="nucleotide sequence ID" value="XM_043142081.1"/>
</dbReference>
<dbReference type="AlphaFoldDB" id="A0A8E5MHV8"/>
<proteinExistence type="inferred from homology"/>
<evidence type="ECO:0000256" key="2">
    <source>
        <dbReference type="ARBA" id="ARBA00012831"/>
    </source>
</evidence>
<dbReference type="InterPro" id="IPR050062">
    <property type="entry name" value="Pro-tRNA_synthetase"/>
</dbReference>
<organism evidence="12 13">
    <name type="scientific">Ustilaginoidea virens</name>
    <name type="common">Rice false smut fungus</name>
    <name type="synonym">Villosiclava virens</name>
    <dbReference type="NCBI Taxonomy" id="1159556"/>
    <lineage>
        <taxon>Eukaryota</taxon>
        <taxon>Fungi</taxon>
        <taxon>Dikarya</taxon>
        <taxon>Ascomycota</taxon>
        <taxon>Pezizomycotina</taxon>
        <taxon>Sordariomycetes</taxon>
        <taxon>Hypocreomycetidae</taxon>
        <taxon>Hypocreales</taxon>
        <taxon>Clavicipitaceae</taxon>
        <taxon>Ustilaginoidea</taxon>
    </lineage>
</organism>
<keyword evidence="6" id="KW-0648">Protein biosynthesis</keyword>
<evidence type="ECO:0000256" key="3">
    <source>
        <dbReference type="ARBA" id="ARBA00022598"/>
    </source>
</evidence>
<keyword evidence="4" id="KW-0547">Nucleotide-binding</keyword>
<dbReference type="GeneID" id="66065361"/>
<dbReference type="PROSITE" id="PS50862">
    <property type="entry name" value="AA_TRNA_LIGASE_II"/>
    <property type="match status" value="1"/>
</dbReference>
<dbReference type="PANTHER" id="PTHR42753:SF2">
    <property type="entry name" value="PROLINE--TRNA LIGASE"/>
    <property type="match status" value="1"/>
</dbReference>
<dbReference type="SUPFAM" id="SSF55681">
    <property type="entry name" value="Class II aaRS and biotin synthetases"/>
    <property type="match status" value="1"/>
</dbReference>
<dbReference type="SUPFAM" id="SSF52954">
    <property type="entry name" value="Class II aaRS ABD-related"/>
    <property type="match status" value="1"/>
</dbReference>
<evidence type="ECO:0000256" key="1">
    <source>
        <dbReference type="ARBA" id="ARBA00008226"/>
    </source>
</evidence>
<comment type="similarity">
    <text evidence="1">Belongs to the class-II aminoacyl-tRNA synthetase family.</text>
</comment>
<evidence type="ECO:0000256" key="6">
    <source>
        <dbReference type="ARBA" id="ARBA00022917"/>
    </source>
</evidence>
<dbReference type="Proteomes" id="UP000027002">
    <property type="component" value="Chromosome 4"/>
</dbReference>
<protein>
    <recommendedName>
        <fullName evidence="2">proline--tRNA ligase</fullName>
        <ecNumber evidence="2">6.1.1.15</ecNumber>
    </recommendedName>
    <alternativeName>
        <fullName evidence="8">Prolyl-tRNA synthetase</fullName>
    </alternativeName>
</protein>
<dbReference type="InterPro" id="IPR036621">
    <property type="entry name" value="Anticodon-bd_dom_sf"/>
</dbReference>
<keyword evidence="7" id="KW-0030">Aminoacyl-tRNA synthetase</keyword>
<feature type="domain" description="Aminoacyl-transfer RNA synthetases class-II family profile" evidence="11">
    <location>
        <begin position="91"/>
        <end position="504"/>
    </location>
</feature>
<sequence>MLPEHDERMPSQNAVIAAISTVSRAAIFSSSRLSTKERPRIGMRARSTLSKLWVPTGGVSATEGETGHGKLIRAGFLRQTQPGIFQLLPLGLRVQNKIEALLDKHMEAIGASKLSLSSITSEELWRRSGRLDKVSPELFRLLDRKQVPIMLSPTHEEEITALVASTLKSYKDLPLRLYQTTRKYRDEMRPRQGLLRSREFVMKDLYTFDASVDSAISTYRDVSGAYRAFFADLKIPILVAEASSGDMGGDHSHEYHLANPVGEDNVITCNSCSYTANDEVATSREACRTHQDPLGSGIGLDGVRVWRGISKDRKTLINAWYPGRNGAGLETEVNMHAVKKAVPELDTSVSDAERSWGETMSSLQHTGLHEAQIINVVDMRLMPVFQEVEEDLPVLPMAKGTPRPKMQTTTVASHTGQGLNLLRPVEGDGCPRCESGQLRVHRALELGHTFYLGARYSGPLKLSMTLPHAKDPALVEMGCFGIGVSRIFAAVAEHKADERGLNWPRAIAPFEIVVIPTSRVTEQTLEFHDELTRPCGSRRGFDAILDDRKETFGWKVQDADMIGYPVVIVLGRAWREEGVCEVQCRSLSLKDDVAADDLAAHLDKVLSQL</sequence>
<dbReference type="GO" id="GO:0005739">
    <property type="term" value="C:mitochondrion"/>
    <property type="evidence" value="ECO:0007669"/>
    <property type="project" value="TreeGrafter"/>
</dbReference>
<feature type="compositionally biased region" description="Polar residues" evidence="10">
    <location>
        <begin position="406"/>
        <end position="415"/>
    </location>
</feature>
<gene>
    <name evidence="12" type="ORF">UV8b_04583</name>
</gene>
<dbReference type="Gene3D" id="3.30.930.10">
    <property type="entry name" value="Bira Bifunctional Protein, Domain 2"/>
    <property type="match status" value="2"/>
</dbReference>
<evidence type="ECO:0000313" key="13">
    <source>
        <dbReference type="Proteomes" id="UP000027002"/>
    </source>
</evidence>
<evidence type="ECO:0000256" key="8">
    <source>
        <dbReference type="ARBA" id="ARBA00029731"/>
    </source>
</evidence>
<comment type="catalytic activity">
    <reaction evidence="9">
        <text>tRNA(Pro) + L-proline + ATP = L-prolyl-tRNA(Pro) + AMP + diphosphate</text>
        <dbReference type="Rhea" id="RHEA:14305"/>
        <dbReference type="Rhea" id="RHEA-COMP:9700"/>
        <dbReference type="Rhea" id="RHEA-COMP:9702"/>
        <dbReference type="ChEBI" id="CHEBI:30616"/>
        <dbReference type="ChEBI" id="CHEBI:33019"/>
        <dbReference type="ChEBI" id="CHEBI:60039"/>
        <dbReference type="ChEBI" id="CHEBI:78442"/>
        <dbReference type="ChEBI" id="CHEBI:78532"/>
        <dbReference type="ChEBI" id="CHEBI:456215"/>
        <dbReference type="EC" id="6.1.1.15"/>
    </reaction>
</comment>
<dbReference type="InterPro" id="IPR002314">
    <property type="entry name" value="aa-tRNA-synt_IIb"/>
</dbReference>
<dbReference type="GO" id="GO:0005524">
    <property type="term" value="F:ATP binding"/>
    <property type="evidence" value="ECO:0007669"/>
    <property type="project" value="UniProtKB-KW"/>
</dbReference>
<feature type="region of interest" description="Disordered" evidence="10">
    <location>
        <begin position="396"/>
        <end position="415"/>
    </location>
</feature>
<dbReference type="OrthoDB" id="10267474at2759"/>
<dbReference type="EMBL" id="CP072756">
    <property type="protein sequence ID" value="QUC20342.1"/>
    <property type="molecule type" value="Genomic_DNA"/>
</dbReference>
<evidence type="ECO:0000256" key="4">
    <source>
        <dbReference type="ARBA" id="ARBA00022741"/>
    </source>
</evidence>
<evidence type="ECO:0000259" key="11">
    <source>
        <dbReference type="PROSITE" id="PS50862"/>
    </source>
</evidence>
<reference evidence="12" key="1">
    <citation type="submission" date="2020-03" db="EMBL/GenBank/DDBJ databases">
        <title>A mixture of massive structural variations and highly conserved coding sequences in Ustilaginoidea virens genome.</title>
        <authorList>
            <person name="Zhang K."/>
            <person name="Zhao Z."/>
            <person name="Zhang Z."/>
            <person name="Li Y."/>
            <person name="Hsiang T."/>
            <person name="Sun W."/>
        </authorList>
    </citation>
    <scope>NUCLEOTIDE SEQUENCE</scope>
    <source>
        <strain evidence="12">UV-8b</strain>
    </source>
</reference>
<accession>A0A8E5MHV8</accession>
<evidence type="ECO:0000256" key="7">
    <source>
        <dbReference type="ARBA" id="ARBA00023146"/>
    </source>
</evidence>
<keyword evidence="3" id="KW-0436">Ligase</keyword>
<dbReference type="InterPro" id="IPR045864">
    <property type="entry name" value="aa-tRNA-synth_II/BPL/LPL"/>
</dbReference>
<evidence type="ECO:0000256" key="10">
    <source>
        <dbReference type="SAM" id="MobiDB-lite"/>
    </source>
</evidence>
<name>A0A8E5MHV8_USTVR</name>
<dbReference type="PRINTS" id="PR01046">
    <property type="entry name" value="TRNASYNTHPRO"/>
</dbReference>
<dbReference type="InterPro" id="IPR004154">
    <property type="entry name" value="Anticodon-bd"/>
</dbReference>
<evidence type="ECO:0000256" key="5">
    <source>
        <dbReference type="ARBA" id="ARBA00022840"/>
    </source>
</evidence>
<dbReference type="Pfam" id="PF00587">
    <property type="entry name" value="tRNA-synt_2b"/>
    <property type="match status" value="1"/>
</dbReference>
<dbReference type="InterPro" id="IPR006195">
    <property type="entry name" value="aa-tRNA-synth_II"/>
</dbReference>
<dbReference type="GO" id="GO:0004827">
    <property type="term" value="F:proline-tRNA ligase activity"/>
    <property type="evidence" value="ECO:0007669"/>
    <property type="project" value="UniProtKB-EC"/>
</dbReference>
<evidence type="ECO:0000313" key="12">
    <source>
        <dbReference type="EMBL" id="QUC20342.1"/>
    </source>
</evidence>
<dbReference type="PANTHER" id="PTHR42753">
    <property type="entry name" value="MITOCHONDRIAL RIBOSOME PROTEIN L39/PROLYL-TRNA LIGASE FAMILY MEMBER"/>
    <property type="match status" value="1"/>
</dbReference>
<dbReference type="GO" id="GO:0006433">
    <property type="term" value="P:prolyl-tRNA aminoacylation"/>
    <property type="evidence" value="ECO:0007669"/>
    <property type="project" value="InterPro"/>
</dbReference>
<dbReference type="InterPro" id="IPR002316">
    <property type="entry name" value="Pro-tRNA-ligase_IIa"/>
</dbReference>
<dbReference type="KEGG" id="uvi:66065361"/>
<keyword evidence="5" id="KW-0067">ATP-binding</keyword>
<dbReference type="EC" id="6.1.1.15" evidence="2"/>
<keyword evidence="13" id="KW-1185">Reference proteome</keyword>